<evidence type="ECO:0000256" key="4">
    <source>
        <dbReference type="ARBA" id="ARBA00022989"/>
    </source>
</evidence>
<dbReference type="InterPro" id="IPR022791">
    <property type="entry name" value="L-PG_synthase/AglD"/>
</dbReference>
<feature type="transmembrane region" description="Helical" evidence="7">
    <location>
        <begin position="531"/>
        <end position="549"/>
    </location>
</feature>
<comment type="caution">
    <text evidence="8">The sequence shown here is derived from an EMBL/GenBank/DDBJ whole genome shotgun (WGS) entry which is preliminary data.</text>
</comment>
<keyword evidence="4 7" id="KW-1133">Transmembrane helix</keyword>
<dbReference type="Proteomes" id="UP000295281">
    <property type="component" value="Unassembled WGS sequence"/>
</dbReference>
<keyword evidence="2" id="KW-1003">Cell membrane</keyword>
<evidence type="ECO:0000313" key="9">
    <source>
        <dbReference type="Proteomes" id="UP000295281"/>
    </source>
</evidence>
<protein>
    <submittedName>
        <fullName evidence="8">Uncharacterized protein (TIRG00374 family)</fullName>
    </submittedName>
</protein>
<feature type="transmembrane region" description="Helical" evidence="7">
    <location>
        <begin position="723"/>
        <end position="744"/>
    </location>
</feature>
<feature type="transmembrane region" description="Helical" evidence="7">
    <location>
        <begin position="106"/>
        <end position="127"/>
    </location>
</feature>
<evidence type="ECO:0000256" key="5">
    <source>
        <dbReference type="ARBA" id="ARBA00023136"/>
    </source>
</evidence>
<feature type="transmembrane region" description="Helical" evidence="7">
    <location>
        <begin position="672"/>
        <end position="694"/>
    </location>
</feature>
<keyword evidence="5 7" id="KW-0472">Membrane</keyword>
<dbReference type="Pfam" id="PF03706">
    <property type="entry name" value="LPG_synthase_TM"/>
    <property type="match status" value="1"/>
</dbReference>
<feature type="compositionally biased region" description="Polar residues" evidence="6">
    <location>
        <begin position="39"/>
        <end position="50"/>
    </location>
</feature>
<feature type="transmembrane region" description="Helical" evidence="7">
    <location>
        <begin position="634"/>
        <end position="660"/>
    </location>
</feature>
<feature type="transmembrane region" description="Helical" evidence="7">
    <location>
        <begin position="804"/>
        <end position="825"/>
    </location>
</feature>
<reference evidence="8 9" key="1">
    <citation type="submission" date="2019-03" db="EMBL/GenBank/DDBJ databases">
        <title>Genomic Encyclopedia of Type Strains, Phase IV (KMG-IV): sequencing the most valuable type-strain genomes for metagenomic binning, comparative biology and taxonomic classification.</title>
        <authorList>
            <person name="Goeker M."/>
        </authorList>
    </citation>
    <scope>NUCLEOTIDE SEQUENCE [LARGE SCALE GENOMIC DNA]</scope>
    <source>
        <strain evidence="8 9">DSM 46770</strain>
    </source>
</reference>
<dbReference type="SUPFAM" id="SSF56112">
    <property type="entry name" value="Protein kinase-like (PK-like)"/>
    <property type="match status" value="1"/>
</dbReference>
<feature type="transmembrane region" description="Helical" evidence="7">
    <location>
        <begin position="750"/>
        <end position="767"/>
    </location>
</feature>
<feature type="transmembrane region" description="Helical" evidence="7">
    <location>
        <begin position="569"/>
        <end position="586"/>
    </location>
</feature>
<gene>
    <name evidence="8" type="ORF">EV190_11250</name>
</gene>
<evidence type="ECO:0000256" key="6">
    <source>
        <dbReference type="SAM" id="MobiDB-lite"/>
    </source>
</evidence>
<comment type="subcellular location">
    <subcellularLocation>
        <location evidence="1">Cell membrane</location>
        <topology evidence="1">Multi-pass membrane protein</topology>
    </subcellularLocation>
</comment>
<feature type="transmembrane region" description="Helical" evidence="7">
    <location>
        <begin position="139"/>
        <end position="164"/>
    </location>
</feature>
<accession>A0A4R6UYS8</accession>
<feature type="transmembrane region" description="Helical" evidence="7">
    <location>
        <begin position="206"/>
        <end position="226"/>
    </location>
</feature>
<evidence type="ECO:0000313" key="8">
    <source>
        <dbReference type="EMBL" id="TDQ50745.1"/>
    </source>
</evidence>
<feature type="transmembrane region" description="Helical" evidence="7">
    <location>
        <begin position="232"/>
        <end position="256"/>
    </location>
</feature>
<dbReference type="PANTHER" id="PTHR39087">
    <property type="entry name" value="UPF0104 MEMBRANE PROTEIN MJ1595"/>
    <property type="match status" value="1"/>
</dbReference>
<dbReference type="PANTHER" id="PTHR39087:SF2">
    <property type="entry name" value="UPF0104 MEMBRANE PROTEIN MJ1595"/>
    <property type="match status" value="1"/>
</dbReference>
<feature type="transmembrane region" description="Helical" evidence="7">
    <location>
        <begin position="176"/>
        <end position="194"/>
    </location>
</feature>
<sequence length="831" mass="86192">MDNHREEDVLRPHALLRAGAVDRAHADPRRDNRCGTGQAGSVRTGESTRTAAPGRARGTERRPLDLLAALTGVALFALMLLVVAITAEPTSVEDAVELRSLLPPSLLTPAAGLANIAVLLLIGATAVERLISRAHRQLVRALAAAGLGYGLTIALNTALTALAGDAMPDVLNASNVGGVASNPLHAYLAAVIGYARAARPVHLSRVAGIMAAGIAVTAASVLLSGYTTPLALLLTLLVGWVCAAATAYAVGTGAAAPATDRLARELARFGLEPLSLGALGGDPEGNQRFVAETVDRRLDVVVLKADTTNGVWKRLFLRIALRDPAAPPVLLGLRRRVEHTALLEYAAGAAEAATPRLLAVGELDPTTAVLVREHVRARPLADLADTELTEEFMDAVWRELRLLHRHRIAHRNIHPGTVALRADGRAMFTSLSTGSVIAGQLAVSLDTAALITTLALRVGPERAVDSAVRGAGTDTAAATLPFLQSAGLPLELRRSLRADRGLLGRVRGEISRIAPDAPARPAKVERMRPRTVVSVAVATVVGLVLAYQLTGVDWRVISDPDPGWTGGAFALSLLCMVAPALALTGFSPVRLPLRRTVLVQYAASFIRIATPAGVGSLAVNTRYLTRAGATGPQAVAAVGVSQLAGLITHVPLLVLSAYLAEAAYPGDFAPSLTLLVVIGVLSVLVAAVLVVPPLRRAVLERARPYVRGMLPQLLDLLQQPRRMVLGVGGTLLLTVGLVLCLYASVAAFGATPGLAAVAVVFLAGNAIGSAAPSPGGLGAVEAALIGGLTAVAGVPAASALSGVLLFRLLTFWIPVLPGWTAFNLLQRAEAI</sequence>
<dbReference type="InterPro" id="IPR011009">
    <property type="entry name" value="Kinase-like_dom_sf"/>
</dbReference>
<organism evidence="8 9">
    <name type="scientific">Actinorugispora endophytica</name>
    <dbReference type="NCBI Taxonomy" id="1605990"/>
    <lineage>
        <taxon>Bacteria</taxon>
        <taxon>Bacillati</taxon>
        <taxon>Actinomycetota</taxon>
        <taxon>Actinomycetes</taxon>
        <taxon>Streptosporangiales</taxon>
        <taxon>Nocardiopsidaceae</taxon>
        <taxon>Actinorugispora</taxon>
    </lineage>
</organism>
<dbReference type="AlphaFoldDB" id="A0A4R6UYS8"/>
<feature type="transmembrane region" description="Helical" evidence="7">
    <location>
        <begin position="779"/>
        <end position="798"/>
    </location>
</feature>
<evidence type="ECO:0000256" key="2">
    <source>
        <dbReference type="ARBA" id="ARBA00022475"/>
    </source>
</evidence>
<feature type="transmembrane region" description="Helical" evidence="7">
    <location>
        <begin position="64"/>
        <end position="86"/>
    </location>
</feature>
<keyword evidence="3 7" id="KW-0812">Transmembrane</keyword>
<feature type="region of interest" description="Disordered" evidence="6">
    <location>
        <begin position="20"/>
        <end position="58"/>
    </location>
</feature>
<evidence type="ECO:0000256" key="7">
    <source>
        <dbReference type="SAM" id="Phobius"/>
    </source>
</evidence>
<evidence type="ECO:0000256" key="3">
    <source>
        <dbReference type="ARBA" id="ARBA00022692"/>
    </source>
</evidence>
<dbReference type="EMBL" id="SNYN01000012">
    <property type="protein sequence ID" value="TDQ50745.1"/>
    <property type="molecule type" value="Genomic_DNA"/>
</dbReference>
<keyword evidence="9" id="KW-1185">Reference proteome</keyword>
<feature type="compositionally biased region" description="Basic and acidic residues" evidence="6">
    <location>
        <begin position="20"/>
        <end position="33"/>
    </location>
</feature>
<evidence type="ECO:0000256" key="1">
    <source>
        <dbReference type="ARBA" id="ARBA00004651"/>
    </source>
</evidence>
<proteinExistence type="predicted"/>
<name>A0A4R6UYS8_9ACTN</name>
<dbReference type="GO" id="GO:0005886">
    <property type="term" value="C:plasma membrane"/>
    <property type="evidence" value="ECO:0007669"/>
    <property type="project" value="UniProtKB-SubCell"/>
</dbReference>